<evidence type="ECO:0000313" key="1">
    <source>
        <dbReference type="EMBL" id="MFC5147131.1"/>
    </source>
</evidence>
<dbReference type="RefSeq" id="WP_382044491.1">
    <property type="nucleotide sequence ID" value="NZ_JBHSKJ010000011.1"/>
</dbReference>
<protein>
    <submittedName>
        <fullName evidence="1">Uncharacterized protein</fullName>
    </submittedName>
</protein>
<proteinExistence type="predicted"/>
<dbReference type="EMBL" id="JBHSKJ010000011">
    <property type="protein sequence ID" value="MFC5147131.1"/>
    <property type="molecule type" value="Genomic_DNA"/>
</dbReference>
<gene>
    <name evidence="1" type="ORF">ACFPP6_20880</name>
</gene>
<dbReference type="Proteomes" id="UP001596222">
    <property type="component" value="Unassembled WGS sequence"/>
</dbReference>
<reference evidence="2" key="1">
    <citation type="journal article" date="2019" name="Int. J. Syst. Evol. Microbiol.">
        <title>The Global Catalogue of Microorganisms (GCM) 10K type strain sequencing project: providing services to taxonomists for standard genome sequencing and annotation.</title>
        <authorList>
            <consortium name="The Broad Institute Genomics Platform"/>
            <consortium name="The Broad Institute Genome Sequencing Center for Infectious Disease"/>
            <person name="Wu L."/>
            <person name="Ma J."/>
        </authorList>
    </citation>
    <scope>NUCLEOTIDE SEQUENCE [LARGE SCALE GENOMIC DNA]</scope>
    <source>
        <strain evidence="2">CGMCC 4.1641</strain>
    </source>
</reference>
<name>A0ABW0A0D1_9ACTN</name>
<keyword evidence="2" id="KW-1185">Reference proteome</keyword>
<accession>A0ABW0A0D1</accession>
<comment type="caution">
    <text evidence="1">The sequence shown here is derived from an EMBL/GenBank/DDBJ whole genome shotgun (WGS) entry which is preliminary data.</text>
</comment>
<sequence>MPDAISLAMVTQSALPAAFTFVFQQVDSLIGRWRGRREAPAESTGQVPAELVGALALPLTPDAIRLEARAGELEAYLLALSRYREDPSLITTSDAVLMAMLSRARDALEEIYGQRITFRGEQRLRSGPFTAGRYKEVAGELVGMEANEAIRGEVTVDLDIDVIQPGGKVVGMTAPVIEDRN</sequence>
<evidence type="ECO:0000313" key="2">
    <source>
        <dbReference type="Proteomes" id="UP001596222"/>
    </source>
</evidence>
<organism evidence="1 2">
    <name type="scientific">Streptomyces aureoversilis</name>
    <dbReference type="NCBI Taxonomy" id="67277"/>
    <lineage>
        <taxon>Bacteria</taxon>
        <taxon>Bacillati</taxon>
        <taxon>Actinomycetota</taxon>
        <taxon>Actinomycetes</taxon>
        <taxon>Kitasatosporales</taxon>
        <taxon>Streptomycetaceae</taxon>
        <taxon>Streptomyces</taxon>
    </lineage>
</organism>